<sequence length="161" mass="17514">MLPKVVVTAAVDASKARTLELQAVDATTVSALLPLATCRCSNDIANNNKKATNGKSNSESILKVMKQTKNGKMQAVLVITETAFYTVFHLRCKKKEGGNYPMTYPALGEARGSIKFLLTKNHPVPTPALQAGTPAIRQRGESSNVFSRFERGERECQTLTD</sequence>
<gene>
    <name evidence="1" type="ORF">SFRICE_002795</name>
</gene>
<proteinExistence type="predicted"/>
<name>A0A2H1W343_SPOFR</name>
<dbReference type="EMBL" id="ODYU01006003">
    <property type="protein sequence ID" value="SOQ47468.1"/>
    <property type="molecule type" value="Genomic_DNA"/>
</dbReference>
<accession>A0A2H1W343</accession>
<reference evidence="1" key="1">
    <citation type="submission" date="2016-07" db="EMBL/GenBank/DDBJ databases">
        <authorList>
            <person name="Bretaudeau A."/>
        </authorList>
    </citation>
    <scope>NUCLEOTIDE SEQUENCE</scope>
    <source>
        <strain evidence="1">Rice</strain>
        <tissue evidence="1">Whole body</tissue>
    </source>
</reference>
<organism evidence="1">
    <name type="scientific">Spodoptera frugiperda</name>
    <name type="common">Fall armyworm</name>
    <dbReference type="NCBI Taxonomy" id="7108"/>
    <lineage>
        <taxon>Eukaryota</taxon>
        <taxon>Metazoa</taxon>
        <taxon>Ecdysozoa</taxon>
        <taxon>Arthropoda</taxon>
        <taxon>Hexapoda</taxon>
        <taxon>Insecta</taxon>
        <taxon>Pterygota</taxon>
        <taxon>Neoptera</taxon>
        <taxon>Endopterygota</taxon>
        <taxon>Lepidoptera</taxon>
        <taxon>Glossata</taxon>
        <taxon>Ditrysia</taxon>
        <taxon>Noctuoidea</taxon>
        <taxon>Noctuidae</taxon>
        <taxon>Amphipyrinae</taxon>
        <taxon>Spodoptera</taxon>
    </lineage>
</organism>
<dbReference type="AlphaFoldDB" id="A0A2H1W343"/>
<protein>
    <submittedName>
        <fullName evidence="1">SFRICE_002795</fullName>
    </submittedName>
</protein>
<evidence type="ECO:0000313" key="1">
    <source>
        <dbReference type="EMBL" id="SOQ47468.1"/>
    </source>
</evidence>